<accession>A0ABV7X078</accession>
<dbReference type="InterPro" id="IPR011053">
    <property type="entry name" value="Single_hybrid_motif"/>
</dbReference>
<gene>
    <name evidence="1" type="ORF">ACFOOL_08195</name>
</gene>
<dbReference type="SUPFAM" id="SSF51230">
    <property type="entry name" value="Single hybrid motif"/>
    <property type="match status" value="1"/>
</dbReference>
<evidence type="ECO:0000313" key="1">
    <source>
        <dbReference type="EMBL" id="MFC3704738.1"/>
    </source>
</evidence>
<dbReference type="EMBL" id="JBHRYD010000005">
    <property type="protein sequence ID" value="MFC3704738.1"/>
    <property type="molecule type" value="Genomic_DNA"/>
</dbReference>
<keyword evidence="2" id="KW-1185">Reference proteome</keyword>
<dbReference type="RefSeq" id="WP_380096468.1">
    <property type="nucleotide sequence ID" value="NZ_JBHRYD010000005.1"/>
</dbReference>
<protein>
    <submittedName>
        <fullName evidence="1">Acetyl-CoA carboxylase biotin carboxyl carrier protein</fullName>
    </submittedName>
</protein>
<proteinExistence type="predicted"/>
<dbReference type="Proteomes" id="UP001595613">
    <property type="component" value="Unassembled WGS sequence"/>
</dbReference>
<dbReference type="Gene3D" id="2.40.50.100">
    <property type="match status" value="1"/>
</dbReference>
<comment type="caution">
    <text evidence="1">The sequence shown here is derived from an EMBL/GenBank/DDBJ whole genome shotgun (WGS) entry which is preliminary data.</text>
</comment>
<reference evidence="2" key="1">
    <citation type="journal article" date="2019" name="Int. J. Syst. Evol. Microbiol.">
        <title>The Global Catalogue of Microorganisms (GCM) 10K type strain sequencing project: providing services to taxonomists for standard genome sequencing and annotation.</title>
        <authorList>
            <consortium name="The Broad Institute Genomics Platform"/>
            <consortium name="The Broad Institute Genome Sequencing Center for Infectious Disease"/>
            <person name="Wu L."/>
            <person name="Ma J."/>
        </authorList>
    </citation>
    <scope>NUCLEOTIDE SEQUENCE [LARGE SCALE GENOMIC DNA]</scope>
    <source>
        <strain evidence="2">KCTC 42281</strain>
    </source>
</reference>
<sequence length="127" mass="13447">MIDAAFLDDVLGRMLAAGLTELELEDGDRRVVLRLGVAAAAPKQQTLAMEVRAAAIGRFRIRHFRRPDTAIGIGDRVRRGAVLGYLELGATLTAVTAPADGTVTGIVSAEGQLMGYGDHLFTIEGKA</sequence>
<evidence type="ECO:0000313" key="2">
    <source>
        <dbReference type="Proteomes" id="UP001595613"/>
    </source>
</evidence>
<name>A0ABV7X078_9HYPH</name>
<organism evidence="1 2">
    <name type="scientific">Devosia honganensis</name>
    <dbReference type="NCBI Taxonomy" id="1610527"/>
    <lineage>
        <taxon>Bacteria</taxon>
        <taxon>Pseudomonadati</taxon>
        <taxon>Pseudomonadota</taxon>
        <taxon>Alphaproteobacteria</taxon>
        <taxon>Hyphomicrobiales</taxon>
        <taxon>Devosiaceae</taxon>
        <taxon>Devosia</taxon>
    </lineage>
</organism>